<accession>A0ABU9XD78</accession>
<reference evidence="2 3" key="1">
    <citation type="submission" date="2024-05" db="EMBL/GenBank/DDBJ databases">
        <authorList>
            <person name="Haq I."/>
            <person name="Ullah Z."/>
            <person name="Ahmad R."/>
            <person name="Li M."/>
            <person name="Tong Y."/>
        </authorList>
    </citation>
    <scope>NUCLEOTIDE SEQUENCE [LARGE SCALE GENOMIC DNA]</scope>
    <source>
        <strain evidence="2 3">16A2E</strain>
    </source>
</reference>
<organism evidence="2 3">
    <name type="scientific">Ornithinibacillus xuwenensis</name>
    <dbReference type="NCBI Taxonomy" id="3144668"/>
    <lineage>
        <taxon>Bacteria</taxon>
        <taxon>Bacillati</taxon>
        <taxon>Bacillota</taxon>
        <taxon>Bacilli</taxon>
        <taxon>Bacillales</taxon>
        <taxon>Bacillaceae</taxon>
        <taxon>Ornithinibacillus</taxon>
    </lineage>
</organism>
<protein>
    <submittedName>
        <fullName evidence="2">Cytochrome c oxidase subunit 2A</fullName>
    </submittedName>
</protein>
<evidence type="ECO:0000313" key="3">
    <source>
        <dbReference type="Proteomes" id="UP001444625"/>
    </source>
</evidence>
<keyword evidence="1" id="KW-0472">Membrane</keyword>
<keyword evidence="1" id="KW-0812">Transmembrane</keyword>
<feature type="transmembrane region" description="Helical" evidence="1">
    <location>
        <begin position="21"/>
        <end position="44"/>
    </location>
</feature>
<dbReference type="InterPro" id="IPR012538">
    <property type="entry name" value="Cyt_c_oxidase_su2a"/>
</dbReference>
<proteinExistence type="predicted"/>
<dbReference type="RefSeq" id="WP_345823671.1">
    <property type="nucleotide sequence ID" value="NZ_JBDIML010000001.1"/>
</dbReference>
<comment type="caution">
    <text evidence="2">The sequence shown here is derived from an EMBL/GenBank/DDBJ whole genome shotgun (WGS) entry which is preliminary data.</text>
</comment>
<evidence type="ECO:0000313" key="2">
    <source>
        <dbReference type="EMBL" id="MEN2766217.1"/>
    </source>
</evidence>
<name>A0ABU9XD78_9BACI</name>
<evidence type="ECO:0000256" key="1">
    <source>
        <dbReference type="SAM" id="Phobius"/>
    </source>
</evidence>
<dbReference type="Proteomes" id="UP001444625">
    <property type="component" value="Unassembled WGS sequence"/>
</dbReference>
<dbReference type="EMBL" id="JBDIML010000001">
    <property type="protein sequence ID" value="MEN2766217.1"/>
    <property type="molecule type" value="Genomic_DNA"/>
</dbReference>
<gene>
    <name evidence="2" type="ORF">ABC228_03385</name>
</gene>
<dbReference type="Pfam" id="PF08113">
    <property type="entry name" value="CoxIIa"/>
    <property type="match status" value="1"/>
</dbReference>
<keyword evidence="3" id="KW-1185">Reference proteome</keyword>
<sequence length="47" mass="5194">MQSKEVSASKDKEKNRQDLKGTLVSVSILGAILIISWVGAYILFISR</sequence>
<keyword evidence="1" id="KW-1133">Transmembrane helix</keyword>